<organism evidence="2">
    <name type="scientific">Rhizophora mucronata</name>
    <name type="common">Asiatic mangrove</name>
    <dbReference type="NCBI Taxonomy" id="61149"/>
    <lineage>
        <taxon>Eukaryota</taxon>
        <taxon>Viridiplantae</taxon>
        <taxon>Streptophyta</taxon>
        <taxon>Embryophyta</taxon>
        <taxon>Tracheophyta</taxon>
        <taxon>Spermatophyta</taxon>
        <taxon>Magnoliopsida</taxon>
        <taxon>eudicotyledons</taxon>
        <taxon>Gunneridae</taxon>
        <taxon>Pentapetalae</taxon>
        <taxon>rosids</taxon>
        <taxon>fabids</taxon>
        <taxon>Malpighiales</taxon>
        <taxon>Rhizophoraceae</taxon>
        <taxon>Rhizophora</taxon>
    </lineage>
</organism>
<reference evidence="2" key="1">
    <citation type="submission" date="2018-02" db="EMBL/GenBank/DDBJ databases">
        <title>Rhizophora mucronata_Transcriptome.</title>
        <authorList>
            <person name="Meera S.P."/>
            <person name="Sreeshan A."/>
            <person name="Augustine A."/>
        </authorList>
    </citation>
    <scope>NUCLEOTIDE SEQUENCE</scope>
    <source>
        <tissue evidence="2">Leaf</tissue>
    </source>
</reference>
<protein>
    <submittedName>
        <fullName evidence="2">Uncharacterized protein</fullName>
    </submittedName>
</protein>
<accession>A0A2P2K331</accession>
<dbReference type="EMBL" id="GGEC01019648">
    <property type="protein sequence ID" value="MBX00132.1"/>
    <property type="molecule type" value="Transcribed_RNA"/>
</dbReference>
<feature type="compositionally biased region" description="Polar residues" evidence="1">
    <location>
        <begin position="13"/>
        <end position="23"/>
    </location>
</feature>
<feature type="region of interest" description="Disordered" evidence="1">
    <location>
        <begin position="1"/>
        <end position="23"/>
    </location>
</feature>
<proteinExistence type="predicted"/>
<evidence type="ECO:0000256" key="1">
    <source>
        <dbReference type="SAM" id="MobiDB-lite"/>
    </source>
</evidence>
<sequence length="23" mass="2574">MKKKKGGKEACSENLTEQYLSNS</sequence>
<name>A0A2P2K331_RHIMU</name>
<dbReference type="AlphaFoldDB" id="A0A2P2K331"/>
<evidence type="ECO:0000313" key="2">
    <source>
        <dbReference type="EMBL" id="MBX00132.1"/>
    </source>
</evidence>